<dbReference type="InterPro" id="IPR014718">
    <property type="entry name" value="GH-type_carb-bd"/>
</dbReference>
<dbReference type="CDD" id="cd01081">
    <property type="entry name" value="Aldose_epim"/>
    <property type="match status" value="1"/>
</dbReference>
<dbReference type="PANTHER" id="PTHR10091:SF0">
    <property type="entry name" value="GALACTOSE MUTAROTASE"/>
    <property type="match status" value="1"/>
</dbReference>
<dbReference type="OrthoDB" id="9808779at2"/>
<dbReference type="PANTHER" id="PTHR10091">
    <property type="entry name" value="ALDOSE-1-EPIMERASE"/>
    <property type="match status" value="1"/>
</dbReference>
<dbReference type="AlphaFoldDB" id="A0A5C7AHV9"/>
<comment type="cofactor">
    <cofactor evidence="1">
        <name>Ca(2+)</name>
        <dbReference type="ChEBI" id="CHEBI:29108"/>
    </cofactor>
</comment>
<keyword evidence="5" id="KW-1185">Reference proteome</keyword>
<protein>
    <submittedName>
        <fullName evidence="4">Aldose 1-epimerase</fullName>
    </submittedName>
</protein>
<accession>A0A5C7AHV9</accession>
<dbReference type="Proteomes" id="UP000321734">
    <property type="component" value="Unassembled WGS sequence"/>
</dbReference>
<evidence type="ECO:0000313" key="4">
    <source>
        <dbReference type="EMBL" id="TXE08158.1"/>
    </source>
</evidence>
<reference evidence="4 5" key="1">
    <citation type="submission" date="2019-08" db="EMBL/GenBank/DDBJ databases">
        <title>Genome sequence of Gelidibacter salicanalis IC162T.</title>
        <authorList>
            <person name="Bowman J.P."/>
        </authorList>
    </citation>
    <scope>NUCLEOTIDE SEQUENCE [LARGE SCALE GENOMIC DNA]</scope>
    <source>
        <strain evidence="4 5">IC162</strain>
    </source>
</reference>
<comment type="subunit">
    <text evidence="2">Monomer.</text>
</comment>
<organism evidence="4 5">
    <name type="scientific">Gelidibacter salicanalis</name>
    <dbReference type="NCBI Taxonomy" id="291193"/>
    <lineage>
        <taxon>Bacteria</taxon>
        <taxon>Pseudomonadati</taxon>
        <taxon>Bacteroidota</taxon>
        <taxon>Flavobacteriia</taxon>
        <taxon>Flavobacteriales</taxon>
        <taxon>Flavobacteriaceae</taxon>
        <taxon>Gelidibacter</taxon>
    </lineage>
</organism>
<evidence type="ECO:0000256" key="1">
    <source>
        <dbReference type="ARBA" id="ARBA00001913"/>
    </source>
</evidence>
<proteinExistence type="predicted"/>
<comment type="caution">
    <text evidence="4">The sequence shown here is derived from an EMBL/GenBank/DDBJ whole genome shotgun (WGS) entry which is preliminary data.</text>
</comment>
<dbReference type="RefSeq" id="WP_146891683.1">
    <property type="nucleotide sequence ID" value="NZ_VORX01000003.1"/>
</dbReference>
<dbReference type="GO" id="GO:0004034">
    <property type="term" value="F:aldose 1-epimerase activity"/>
    <property type="evidence" value="ECO:0007669"/>
    <property type="project" value="TreeGrafter"/>
</dbReference>
<dbReference type="Gene3D" id="2.70.98.10">
    <property type="match status" value="1"/>
</dbReference>
<dbReference type="GO" id="GO:0006006">
    <property type="term" value="P:glucose metabolic process"/>
    <property type="evidence" value="ECO:0007669"/>
    <property type="project" value="TreeGrafter"/>
</dbReference>
<sequence>MYTLTTSEAQGLQFIELSNADQSTKATLCLTQGGRLSDLQFNTIKVLANYAPSTYKDNYASSILFPFANRVKDGAYAFEGQNHDLECNEVEKNNALHGLVYDKHFVLSDSNLQADQAVVTITYNHDGLSKGFPFKFDMALTYKLTDNNLSLSITVINTDTKAFPFTLGWHPYFISKDLEQSSLVFESDTRFLCDTQQIISGSCSFDISMPYNLKGVILDDGYELQKPKVEFHTPEYILNIDSTSKENYLQLYTPKTPNVIAIEPMTGAADSFNNTIGLQILKSKASYDVTWSIAFTDQKQPIHTNTLIR</sequence>
<dbReference type="SUPFAM" id="SSF74650">
    <property type="entry name" value="Galactose mutarotase-like"/>
    <property type="match status" value="1"/>
</dbReference>
<dbReference type="GO" id="GO:0030246">
    <property type="term" value="F:carbohydrate binding"/>
    <property type="evidence" value="ECO:0007669"/>
    <property type="project" value="InterPro"/>
</dbReference>
<name>A0A5C7AHV9_9FLAO</name>
<dbReference type="GO" id="GO:0033499">
    <property type="term" value="P:galactose catabolic process via UDP-galactose, Leloir pathway"/>
    <property type="evidence" value="ECO:0007669"/>
    <property type="project" value="TreeGrafter"/>
</dbReference>
<evidence type="ECO:0000313" key="5">
    <source>
        <dbReference type="Proteomes" id="UP000321734"/>
    </source>
</evidence>
<gene>
    <name evidence="4" type="ORF">ES711_06490</name>
</gene>
<dbReference type="InterPro" id="IPR008183">
    <property type="entry name" value="Aldose_1/G6P_1-epimerase"/>
</dbReference>
<dbReference type="InterPro" id="IPR011013">
    <property type="entry name" value="Gal_mutarotase_sf_dom"/>
</dbReference>
<evidence type="ECO:0000256" key="2">
    <source>
        <dbReference type="ARBA" id="ARBA00011245"/>
    </source>
</evidence>
<keyword evidence="3" id="KW-0106">Calcium</keyword>
<evidence type="ECO:0000256" key="3">
    <source>
        <dbReference type="ARBA" id="ARBA00022837"/>
    </source>
</evidence>
<dbReference type="EMBL" id="VORX01000003">
    <property type="protein sequence ID" value="TXE08158.1"/>
    <property type="molecule type" value="Genomic_DNA"/>
</dbReference>
<dbReference type="Pfam" id="PF01263">
    <property type="entry name" value="Aldose_epim"/>
    <property type="match status" value="1"/>
</dbReference>